<evidence type="ECO:0000256" key="1">
    <source>
        <dbReference type="SAM" id="Phobius"/>
    </source>
</evidence>
<dbReference type="RefSeq" id="WP_342680115.1">
    <property type="nucleotide sequence ID" value="NZ_JBCGCU010000023.1"/>
</dbReference>
<dbReference type="InterPro" id="IPR009883">
    <property type="entry name" value="YgfX"/>
</dbReference>
<gene>
    <name evidence="2" type="ORF">WCN91_14670</name>
</gene>
<sequence>MTAFVFSGAFSNNTPQHRPVMAVFVFVYALLILAHPQWLWALCSALILALGYAHFWYRFRRCWPYQGNLLIQGQRAEVHQADASVSGRILAQSRIYPGLIHLQLQDDMGGKPHHVFIAARAMTPEHFRECARAVQLALSQTRQPKV</sequence>
<evidence type="ECO:0000313" key="2">
    <source>
        <dbReference type="EMBL" id="MEM0516641.1"/>
    </source>
</evidence>
<dbReference type="EMBL" id="JBCGCU010000023">
    <property type="protein sequence ID" value="MEM0516641.1"/>
    <property type="molecule type" value="Genomic_DNA"/>
</dbReference>
<dbReference type="Proteomes" id="UP001447008">
    <property type="component" value="Unassembled WGS sequence"/>
</dbReference>
<organism evidence="2 3">
    <name type="scientific">Pseudoalteromonas qingdaonensis</name>
    <dbReference type="NCBI Taxonomy" id="3131913"/>
    <lineage>
        <taxon>Bacteria</taxon>
        <taxon>Pseudomonadati</taxon>
        <taxon>Pseudomonadota</taxon>
        <taxon>Gammaproteobacteria</taxon>
        <taxon>Alteromonadales</taxon>
        <taxon>Pseudoalteromonadaceae</taxon>
        <taxon>Pseudoalteromonas</taxon>
    </lineage>
</organism>
<name>A0ABU9N0J5_9GAMM</name>
<keyword evidence="1" id="KW-0472">Membrane</keyword>
<evidence type="ECO:0000313" key="3">
    <source>
        <dbReference type="Proteomes" id="UP001447008"/>
    </source>
</evidence>
<keyword evidence="3" id="KW-1185">Reference proteome</keyword>
<proteinExistence type="predicted"/>
<keyword evidence="1" id="KW-0812">Transmembrane</keyword>
<comment type="caution">
    <text evidence="2">The sequence shown here is derived from an EMBL/GenBank/DDBJ whole genome shotgun (WGS) entry which is preliminary data.</text>
</comment>
<keyword evidence="1" id="KW-1133">Transmembrane helix</keyword>
<accession>A0ABU9N0J5</accession>
<dbReference type="Pfam" id="PF07254">
    <property type="entry name" value="Cpta_toxin"/>
    <property type="match status" value="1"/>
</dbReference>
<reference evidence="2 3" key="1">
    <citation type="submission" date="2024-03" db="EMBL/GenBank/DDBJ databases">
        <title>Pseudoalteromonas qingdaonensis sp. nov., isolated from the intestines of marine benthic organisms.</title>
        <authorList>
            <person name="Lin X."/>
            <person name="Fang S."/>
            <person name="Hu X."/>
        </authorList>
    </citation>
    <scope>NUCLEOTIDE SEQUENCE [LARGE SCALE GENOMIC DNA]</scope>
    <source>
        <strain evidence="2 3">YIC-827</strain>
    </source>
</reference>
<feature type="transmembrane region" description="Helical" evidence="1">
    <location>
        <begin position="20"/>
        <end position="53"/>
    </location>
</feature>
<protein>
    <submittedName>
        <fullName evidence="2">Protein YgfX</fullName>
    </submittedName>
</protein>